<keyword evidence="5" id="KW-1185">Reference proteome</keyword>
<dbReference type="PANTHER" id="PTHR33371:SF4">
    <property type="entry name" value="INTERMEMBRANE PHOSPHOLIPID TRANSPORT SYSTEM BINDING PROTEIN MLAD"/>
    <property type="match status" value="1"/>
</dbReference>
<dbReference type="RefSeq" id="WP_259312034.1">
    <property type="nucleotide sequence ID" value="NZ_CP087164.1"/>
</dbReference>
<gene>
    <name evidence="4" type="ORF">DSM104329_04419</name>
</gene>
<dbReference type="Proteomes" id="UP001162834">
    <property type="component" value="Chromosome"/>
</dbReference>
<evidence type="ECO:0000256" key="1">
    <source>
        <dbReference type="SAM" id="MobiDB-lite"/>
    </source>
</evidence>
<feature type="region of interest" description="Disordered" evidence="1">
    <location>
        <begin position="400"/>
        <end position="472"/>
    </location>
</feature>
<sequence length="472" mass="50572">MGGRRRSSSIAANPVLIGAATVLVILVAVFLAYNANNGLPFVPTYQLKVDVPNAANLVRGNDVRVGGTRVGAVADIVPKRSKDGTYYAQLTLKLQRSVDPLPKDSTFLVRSRSALGLKYVQITKGTSEDGWSDGATVSVAHAKPEPVEIDQVLNMFDEQTRQASQVNLNEFGLALAGRGQDLNVAIEELDPLLKNLVPVMQNLSDNRTQLGRLFQSLERAASIVAPAAQTQADLFVNLDTTFSALSDVRGDIQDSIEGGPAALDAAIQGFPRQRPFLANSQALFHELRPGVRALRTAAPILADAFEDGTRTLPRTVALNQRLTSTFNSLVAFAEDPNTKLGVDDLQTTSDILRPTIAYLKPAQTVCNYMTLWFRNIASLLSDGDANGTWQRFIIVAAPQGPNNEGGPASKPAAGPNRDNYLHTNPYPNTSSPGQPAECEAGNEQYLPGRTVIGNVPGTQSQSTAKTKASLTD</sequence>
<dbReference type="KEGG" id="sbae:DSM104329_04419"/>
<dbReference type="InterPro" id="IPR052336">
    <property type="entry name" value="MlaD_Phospholipid_Transporter"/>
</dbReference>
<name>A0A9E6Y0M1_9ACTN</name>
<reference evidence="4" key="1">
    <citation type="journal article" date="2022" name="Int. J. Syst. Evol. Microbiol.">
        <title>Pseudomonas aegrilactucae sp. nov. and Pseudomonas morbosilactucae sp. nov., pathogens causing bacterial rot of lettuce in Japan.</title>
        <authorList>
            <person name="Sawada H."/>
            <person name="Fujikawa T."/>
            <person name="Satou M."/>
        </authorList>
    </citation>
    <scope>NUCLEOTIDE SEQUENCE</scope>
    <source>
        <strain evidence="4">0166_1</strain>
    </source>
</reference>
<organism evidence="4 5">
    <name type="scientific">Capillimicrobium parvum</name>
    <dbReference type="NCBI Taxonomy" id="2884022"/>
    <lineage>
        <taxon>Bacteria</taxon>
        <taxon>Bacillati</taxon>
        <taxon>Actinomycetota</taxon>
        <taxon>Thermoleophilia</taxon>
        <taxon>Solirubrobacterales</taxon>
        <taxon>Capillimicrobiaceae</taxon>
        <taxon>Capillimicrobium</taxon>
    </lineage>
</organism>
<keyword evidence="2" id="KW-1133">Transmembrane helix</keyword>
<dbReference type="PANTHER" id="PTHR33371">
    <property type="entry name" value="INTERMEMBRANE PHOSPHOLIPID TRANSPORT SYSTEM BINDING PROTEIN MLAD-RELATED"/>
    <property type="match status" value="1"/>
</dbReference>
<feature type="domain" description="Mce/MlaD" evidence="3">
    <location>
        <begin position="43"/>
        <end position="125"/>
    </location>
</feature>
<keyword evidence="2" id="KW-0812">Transmembrane</keyword>
<feature type="compositionally biased region" description="Polar residues" evidence="1">
    <location>
        <begin position="456"/>
        <end position="472"/>
    </location>
</feature>
<feature type="compositionally biased region" description="Polar residues" evidence="1">
    <location>
        <begin position="421"/>
        <end position="433"/>
    </location>
</feature>
<dbReference type="EMBL" id="CP087164">
    <property type="protein sequence ID" value="UGS37997.1"/>
    <property type="molecule type" value="Genomic_DNA"/>
</dbReference>
<dbReference type="AlphaFoldDB" id="A0A9E6Y0M1"/>
<evidence type="ECO:0000313" key="4">
    <source>
        <dbReference type="EMBL" id="UGS37997.1"/>
    </source>
</evidence>
<keyword evidence="2" id="KW-0472">Membrane</keyword>
<dbReference type="InterPro" id="IPR003399">
    <property type="entry name" value="Mce/MlaD"/>
</dbReference>
<proteinExistence type="predicted"/>
<evidence type="ECO:0000313" key="5">
    <source>
        <dbReference type="Proteomes" id="UP001162834"/>
    </source>
</evidence>
<protein>
    <recommendedName>
        <fullName evidence="3">Mce/MlaD domain-containing protein</fullName>
    </recommendedName>
</protein>
<evidence type="ECO:0000259" key="3">
    <source>
        <dbReference type="Pfam" id="PF02470"/>
    </source>
</evidence>
<dbReference type="Pfam" id="PF02470">
    <property type="entry name" value="MlaD"/>
    <property type="match status" value="1"/>
</dbReference>
<feature type="transmembrane region" description="Helical" evidence="2">
    <location>
        <begin position="12"/>
        <end position="33"/>
    </location>
</feature>
<evidence type="ECO:0000256" key="2">
    <source>
        <dbReference type="SAM" id="Phobius"/>
    </source>
</evidence>
<accession>A0A9E6Y0M1</accession>